<evidence type="ECO:0000313" key="2">
    <source>
        <dbReference type="EMBL" id="VDM33507.1"/>
    </source>
</evidence>
<dbReference type="AlphaFoldDB" id="A0A0R3X5U8"/>
<proteinExistence type="predicted"/>
<feature type="compositionally biased region" description="Basic and acidic residues" evidence="1">
    <location>
        <begin position="57"/>
        <end position="87"/>
    </location>
</feature>
<dbReference type="EMBL" id="UYWX01020606">
    <property type="protein sequence ID" value="VDM33507.1"/>
    <property type="molecule type" value="Genomic_DNA"/>
</dbReference>
<feature type="region of interest" description="Disordered" evidence="1">
    <location>
        <begin position="1"/>
        <end position="87"/>
    </location>
</feature>
<sequence length="87" mass="9316">MSSDAKKDEDTKKEGFFKKMFSAPGKGSSTDKPKKHTNKIGGLGKTSKHSGGNADQKNTHDESPDAGHGEKDPNPDQVLRDSTDACK</sequence>
<evidence type="ECO:0000313" key="4">
    <source>
        <dbReference type="WBParaSite" id="TTAC_0000886201-mRNA-1"/>
    </source>
</evidence>
<feature type="compositionally biased region" description="Basic and acidic residues" evidence="1">
    <location>
        <begin position="1"/>
        <end position="17"/>
    </location>
</feature>
<dbReference type="WBParaSite" id="TTAC_0000886201-mRNA-1">
    <property type="protein sequence ID" value="TTAC_0000886201-mRNA-1"/>
    <property type="gene ID" value="TTAC_0000886201"/>
</dbReference>
<keyword evidence="3" id="KW-1185">Reference proteome</keyword>
<evidence type="ECO:0000313" key="3">
    <source>
        <dbReference type="Proteomes" id="UP000274429"/>
    </source>
</evidence>
<accession>A0A0R3X5U8</accession>
<reference evidence="4" key="1">
    <citation type="submission" date="2017-02" db="UniProtKB">
        <authorList>
            <consortium name="WormBaseParasite"/>
        </authorList>
    </citation>
    <scope>IDENTIFICATION</scope>
</reference>
<name>A0A0R3X5U8_HYDTA</name>
<reference evidence="2 3" key="2">
    <citation type="submission" date="2018-11" db="EMBL/GenBank/DDBJ databases">
        <authorList>
            <consortium name="Pathogen Informatics"/>
        </authorList>
    </citation>
    <scope>NUCLEOTIDE SEQUENCE [LARGE SCALE GENOMIC DNA]</scope>
</reference>
<dbReference type="Proteomes" id="UP000274429">
    <property type="component" value="Unassembled WGS sequence"/>
</dbReference>
<gene>
    <name evidence="2" type="ORF">TTAC_LOCUS8847</name>
</gene>
<evidence type="ECO:0000256" key="1">
    <source>
        <dbReference type="SAM" id="MobiDB-lite"/>
    </source>
</evidence>
<organism evidence="4">
    <name type="scientific">Hydatigena taeniaeformis</name>
    <name type="common">Feline tapeworm</name>
    <name type="synonym">Taenia taeniaeformis</name>
    <dbReference type="NCBI Taxonomy" id="6205"/>
    <lineage>
        <taxon>Eukaryota</taxon>
        <taxon>Metazoa</taxon>
        <taxon>Spiralia</taxon>
        <taxon>Lophotrochozoa</taxon>
        <taxon>Platyhelminthes</taxon>
        <taxon>Cestoda</taxon>
        <taxon>Eucestoda</taxon>
        <taxon>Cyclophyllidea</taxon>
        <taxon>Taeniidae</taxon>
        <taxon>Hydatigera</taxon>
    </lineage>
</organism>
<protein>
    <submittedName>
        <fullName evidence="4">Zgc:</fullName>
    </submittedName>
</protein>